<dbReference type="HAMAP" id="MF_01080">
    <property type="entry name" value="TruB_bact"/>
    <property type="match status" value="1"/>
</dbReference>
<protein>
    <recommendedName>
        <fullName evidence="5">tRNA pseudouridine synthase B</fullName>
        <ecNumber evidence="5">5.4.99.25</ecNumber>
    </recommendedName>
    <alternativeName>
        <fullName evidence="5">tRNA pseudouridine(55) synthase</fullName>
        <shortName evidence="5">Psi55 synthase</shortName>
    </alternativeName>
    <alternativeName>
        <fullName evidence="5">tRNA pseudouridylate synthase</fullName>
    </alternativeName>
    <alternativeName>
        <fullName evidence="5">tRNA-uridine isomerase</fullName>
    </alternativeName>
</protein>
<comment type="caution">
    <text evidence="8">The sequence shown here is derived from an EMBL/GenBank/DDBJ whole genome shotgun (WGS) entry which is preliminary data.</text>
</comment>
<dbReference type="CDD" id="cd02573">
    <property type="entry name" value="PseudoU_synth_EcTruB"/>
    <property type="match status" value="1"/>
</dbReference>
<dbReference type="Gene3D" id="3.30.2350.10">
    <property type="entry name" value="Pseudouridine synthase"/>
    <property type="match status" value="1"/>
</dbReference>
<comment type="function">
    <text evidence="5">Responsible for synthesis of pseudouridine from uracil-55 in the psi GC loop of transfer RNAs.</text>
</comment>
<dbReference type="Pfam" id="PF09157">
    <property type="entry name" value="TruB-C_2"/>
    <property type="match status" value="1"/>
</dbReference>
<feature type="domain" description="tRNA pseudouridine synthase II TruB subfamily 1 C-terminal" evidence="7">
    <location>
        <begin position="229"/>
        <end position="281"/>
    </location>
</feature>
<dbReference type="InterPro" id="IPR015947">
    <property type="entry name" value="PUA-like_sf"/>
</dbReference>
<evidence type="ECO:0000256" key="2">
    <source>
        <dbReference type="ARBA" id="ARBA00005642"/>
    </source>
</evidence>
<evidence type="ECO:0000259" key="7">
    <source>
        <dbReference type="Pfam" id="PF09157"/>
    </source>
</evidence>
<dbReference type="InterPro" id="IPR014780">
    <property type="entry name" value="tRNA_psdUridine_synth_TruB"/>
</dbReference>
<dbReference type="PANTHER" id="PTHR13767:SF2">
    <property type="entry name" value="PSEUDOURIDYLATE SYNTHASE TRUB1"/>
    <property type="match status" value="1"/>
</dbReference>
<dbReference type="Proteomes" id="UP001526143">
    <property type="component" value="Unassembled WGS sequence"/>
</dbReference>
<dbReference type="Pfam" id="PF01509">
    <property type="entry name" value="TruB_N"/>
    <property type="match status" value="1"/>
</dbReference>
<feature type="domain" description="Pseudouridine synthase II N-terminal" evidence="6">
    <location>
        <begin position="23"/>
        <end position="172"/>
    </location>
</feature>
<comment type="similarity">
    <text evidence="2 5">Belongs to the pseudouridine synthase TruB family. Type 1 subfamily.</text>
</comment>
<evidence type="ECO:0000256" key="5">
    <source>
        <dbReference type="HAMAP-Rule" id="MF_01080"/>
    </source>
</evidence>
<dbReference type="RefSeq" id="WP_263748035.1">
    <property type="nucleotide sequence ID" value="NZ_JAOWRF010000327.1"/>
</dbReference>
<evidence type="ECO:0000256" key="1">
    <source>
        <dbReference type="ARBA" id="ARBA00000385"/>
    </source>
</evidence>
<dbReference type="NCBIfam" id="TIGR00431">
    <property type="entry name" value="TruB"/>
    <property type="match status" value="1"/>
</dbReference>
<dbReference type="GO" id="GO:0160148">
    <property type="term" value="F:tRNA pseudouridine(55) synthase activity"/>
    <property type="evidence" value="ECO:0007669"/>
    <property type="project" value="UniProtKB-EC"/>
</dbReference>
<dbReference type="SUPFAM" id="SSF55120">
    <property type="entry name" value="Pseudouridine synthase"/>
    <property type="match status" value="1"/>
</dbReference>
<dbReference type="CDD" id="cd21152">
    <property type="entry name" value="PUA_TruB_bacterial"/>
    <property type="match status" value="1"/>
</dbReference>
<reference evidence="8 9" key="1">
    <citation type="submission" date="2022-10" db="EMBL/GenBank/DDBJ databases">
        <title>Identification of biosynthetic pathway for the production of the potent trypsin inhibitor radiosumin.</title>
        <authorList>
            <person name="Fewer D.P."/>
            <person name="Delbaje E."/>
            <person name="Ouyang X."/>
            <person name="Agostino P.D."/>
            <person name="Wahlsten M."/>
            <person name="Jokela J."/>
            <person name="Permi P."/>
            <person name="Haapaniemi E."/>
            <person name="Koistinen H."/>
        </authorList>
    </citation>
    <scope>NUCLEOTIDE SEQUENCE [LARGE SCALE GENOMIC DNA]</scope>
    <source>
        <strain evidence="8 9">NIES-515</strain>
    </source>
</reference>
<proteinExistence type="inferred from homology"/>
<evidence type="ECO:0000256" key="3">
    <source>
        <dbReference type="ARBA" id="ARBA00022694"/>
    </source>
</evidence>
<feature type="active site" description="Nucleophile" evidence="5">
    <location>
        <position position="38"/>
    </location>
</feature>
<dbReference type="InterPro" id="IPR020103">
    <property type="entry name" value="PsdUridine_synth_cat_dom_sf"/>
</dbReference>
<keyword evidence="3 5" id="KW-0819">tRNA processing</keyword>
<accession>A0ABT3B662</accession>
<dbReference type="EMBL" id="JAOWRF010000327">
    <property type="protein sequence ID" value="MCV3216384.1"/>
    <property type="molecule type" value="Genomic_DNA"/>
</dbReference>
<comment type="catalytic activity">
    <reaction evidence="1 5">
        <text>uridine(55) in tRNA = pseudouridine(55) in tRNA</text>
        <dbReference type="Rhea" id="RHEA:42532"/>
        <dbReference type="Rhea" id="RHEA-COMP:10101"/>
        <dbReference type="Rhea" id="RHEA-COMP:10102"/>
        <dbReference type="ChEBI" id="CHEBI:65314"/>
        <dbReference type="ChEBI" id="CHEBI:65315"/>
        <dbReference type="EC" id="5.4.99.25"/>
    </reaction>
</comment>
<sequence>MQGFLNLNKPFDWTSHDCVAKTRKLLRLKRVGHAGTLDPAATGVLPMALGKATRLLQYLPGNKAYKATIRLGVQTATDDLQGEIIASVPCAVSLADVETALKQFEGKIQQIPPSYSAIQVEGKRLYDLARKGEVVDVPARTVEIFQIEILDWRSGDFPELDVAIACGSGTYIRAIARDLGHVLQTGGTLAALTRTESSGFHYWDSLTFSDLEAGTFQPTPPDAALQHLPSITLTTTSAQKWCQGQRVAVIDITGTVRVYHEDNRFLGIAQTEADMLIPTMVFEPIS</sequence>
<dbReference type="EC" id="5.4.99.25" evidence="5"/>
<gene>
    <name evidence="5 8" type="primary">truB</name>
    <name evidence="8" type="ORF">OGM63_23205</name>
</gene>
<evidence type="ECO:0000313" key="9">
    <source>
        <dbReference type="Proteomes" id="UP001526143"/>
    </source>
</evidence>
<dbReference type="InterPro" id="IPR015240">
    <property type="entry name" value="tRNA_sdUridine_synth_fam1_C"/>
</dbReference>
<evidence type="ECO:0000313" key="8">
    <source>
        <dbReference type="EMBL" id="MCV3216384.1"/>
    </source>
</evidence>
<name>A0ABT3B662_9CYAN</name>
<dbReference type="InterPro" id="IPR002501">
    <property type="entry name" value="PsdUridine_synth_N"/>
</dbReference>
<evidence type="ECO:0000259" key="6">
    <source>
        <dbReference type="Pfam" id="PF01509"/>
    </source>
</evidence>
<dbReference type="Gene3D" id="2.30.130.10">
    <property type="entry name" value="PUA domain"/>
    <property type="match status" value="1"/>
</dbReference>
<keyword evidence="9" id="KW-1185">Reference proteome</keyword>
<dbReference type="SUPFAM" id="SSF88697">
    <property type="entry name" value="PUA domain-like"/>
    <property type="match status" value="1"/>
</dbReference>
<organism evidence="8 9">
    <name type="scientific">Plectonema radiosum NIES-515</name>
    <dbReference type="NCBI Taxonomy" id="2986073"/>
    <lineage>
        <taxon>Bacteria</taxon>
        <taxon>Bacillati</taxon>
        <taxon>Cyanobacteriota</taxon>
        <taxon>Cyanophyceae</taxon>
        <taxon>Oscillatoriophycideae</taxon>
        <taxon>Oscillatoriales</taxon>
        <taxon>Microcoleaceae</taxon>
        <taxon>Plectonema</taxon>
    </lineage>
</organism>
<dbReference type="PANTHER" id="PTHR13767">
    <property type="entry name" value="TRNA-PSEUDOURIDINE SYNTHASE"/>
    <property type="match status" value="1"/>
</dbReference>
<keyword evidence="4 5" id="KW-0413">Isomerase</keyword>
<evidence type="ECO:0000256" key="4">
    <source>
        <dbReference type="ARBA" id="ARBA00023235"/>
    </source>
</evidence>
<dbReference type="InterPro" id="IPR036974">
    <property type="entry name" value="PUA_sf"/>
</dbReference>